<dbReference type="GO" id="GO:0016829">
    <property type="term" value="F:lyase activity"/>
    <property type="evidence" value="ECO:0007669"/>
    <property type="project" value="InterPro"/>
</dbReference>
<reference evidence="1" key="1">
    <citation type="submission" date="2018-05" db="EMBL/GenBank/DDBJ databases">
        <authorList>
            <person name="Lanie J.A."/>
            <person name="Ng W.-L."/>
            <person name="Kazmierczak K.M."/>
            <person name="Andrzejewski T.M."/>
            <person name="Davidsen T.M."/>
            <person name="Wayne K.J."/>
            <person name="Tettelin H."/>
            <person name="Glass J.I."/>
            <person name="Rusch D."/>
            <person name="Podicherti R."/>
            <person name="Tsui H.-C.T."/>
            <person name="Winkler M.E."/>
        </authorList>
    </citation>
    <scope>NUCLEOTIDE SEQUENCE</scope>
</reference>
<dbReference type="AlphaFoldDB" id="A0A382BK88"/>
<proteinExistence type="predicted"/>
<protein>
    <recommendedName>
        <fullName evidence="2">Dihydrodipicolinate synthase family protein</fullName>
    </recommendedName>
</protein>
<dbReference type="InterPro" id="IPR013785">
    <property type="entry name" value="Aldolase_TIM"/>
</dbReference>
<evidence type="ECO:0000313" key="1">
    <source>
        <dbReference type="EMBL" id="SVB13961.1"/>
    </source>
</evidence>
<dbReference type="CDD" id="cd00408">
    <property type="entry name" value="DHDPS-like"/>
    <property type="match status" value="1"/>
</dbReference>
<organism evidence="1">
    <name type="scientific">marine metagenome</name>
    <dbReference type="NCBI Taxonomy" id="408172"/>
    <lineage>
        <taxon>unclassified sequences</taxon>
        <taxon>metagenomes</taxon>
        <taxon>ecological metagenomes</taxon>
    </lineage>
</organism>
<dbReference type="SUPFAM" id="SSF51569">
    <property type="entry name" value="Aldolase"/>
    <property type="match status" value="1"/>
</dbReference>
<dbReference type="SMART" id="SM01130">
    <property type="entry name" value="DHDPS"/>
    <property type="match status" value="1"/>
</dbReference>
<evidence type="ECO:0008006" key="2">
    <source>
        <dbReference type="Google" id="ProtNLM"/>
    </source>
</evidence>
<accession>A0A382BK88</accession>
<name>A0A382BK88_9ZZZZ</name>
<dbReference type="Pfam" id="PF00701">
    <property type="entry name" value="DHDPS"/>
    <property type="match status" value="1"/>
</dbReference>
<gene>
    <name evidence="1" type="ORF">METZ01_LOCUS166815</name>
</gene>
<dbReference type="InterPro" id="IPR002220">
    <property type="entry name" value="DapA-like"/>
</dbReference>
<dbReference type="EMBL" id="UINC01030110">
    <property type="protein sequence ID" value="SVB13961.1"/>
    <property type="molecule type" value="Genomic_DNA"/>
</dbReference>
<dbReference type="Gene3D" id="3.20.20.70">
    <property type="entry name" value="Aldolase class I"/>
    <property type="match status" value="1"/>
</dbReference>
<sequence length="308" mass="33142">MDTNAITPETLSRSVIAVPPLARDANLKLCATENAKIISHLEAGGIRTLLYGGNAVFYHVALAEYSEILAMLQEYPGEDTAVVPSVGPAYGTSMDQAAILRDFDFPTTMVLPARDIATSAGCATGIRKFAEAYGKPIVLYIKFEGYLEPEDAQALVDDGVVNWVKYAIVREDPVQDDYLSELVSRVNPEIIVSGIGEQPAIAHVNGFGVNSFTSGCVCVAPCLSMEMLQALKAGNLEVADSIRQTFEPLEDLRNDINPIRVLHAAVAGAGIADTGPILPFLDEVDDDSREKIARAARELLTYNEPVVT</sequence>